<gene>
    <name evidence="1" type="ORF">T10_749</name>
</gene>
<dbReference type="AlphaFoldDB" id="A0A0V1MWU2"/>
<organism evidence="1 2">
    <name type="scientific">Trichinella papuae</name>
    <dbReference type="NCBI Taxonomy" id="268474"/>
    <lineage>
        <taxon>Eukaryota</taxon>
        <taxon>Metazoa</taxon>
        <taxon>Ecdysozoa</taxon>
        <taxon>Nematoda</taxon>
        <taxon>Enoplea</taxon>
        <taxon>Dorylaimia</taxon>
        <taxon>Trichinellida</taxon>
        <taxon>Trichinellidae</taxon>
        <taxon>Trichinella</taxon>
    </lineage>
</organism>
<accession>A0A0V1MWU2</accession>
<keyword evidence="2" id="KW-1185">Reference proteome</keyword>
<dbReference type="Proteomes" id="UP000054843">
    <property type="component" value="Unassembled WGS sequence"/>
</dbReference>
<protein>
    <submittedName>
        <fullName evidence="1">Uncharacterized protein</fullName>
    </submittedName>
</protein>
<evidence type="ECO:0000313" key="1">
    <source>
        <dbReference type="EMBL" id="KRZ76246.1"/>
    </source>
</evidence>
<dbReference type="EMBL" id="JYDO01000030">
    <property type="protein sequence ID" value="KRZ76246.1"/>
    <property type="molecule type" value="Genomic_DNA"/>
</dbReference>
<reference evidence="1 2" key="1">
    <citation type="submission" date="2015-01" db="EMBL/GenBank/DDBJ databases">
        <title>Evolution of Trichinella species and genotypes.</title>
        <authorList>
            <person name="Korhonen P.K."/>
            <person name="Edoardo P."/>
            <person name="Giuseppe L.R."/>
            <person name="Gasser R.B."/>
        </authorList>
    </citation>
    <scope>NUCLEOTIDE SEQUENCE [LARGE SCALE GENOMIC DNA]</scope>
    <source>
        <strain evidence="1">ISS1980</strain>
    </source>
</reference>
<comment type="caution">
    <text evidence="1">The sequence shown here is derived from an EMBL/GenBank/DDBJ whole genome shotgun (WGS) entry which is preliminary data.</text>
</comment>
<sequence>MNIEAAKGQSTSFVQINRIIKKYVEKKIFGWKSSLILPAKVEKQRMLGNMREQLCTMEPLRIPRPQFDGMKFVHLNDNYGFYMTIKQHDNFKPIDNNNCQLLKTIFNRENNSSYNVRQKQRK</sequence>
<proteinExistence type="predicted"/>
<evidence type="ECO:0000313" key="2">
    <source>
        <dbReference type="Proteomes" id="UP000054843"/>
    </source>
</evidence>
<name>A0A0V1MWU2_9BILA</name>